<comment type="caution">
    <text evidence="1">The sequence shown here is derived from an EMBL/GenBank/DDBJ whole genome shotgun (WGS) entry which is preliminary data.</text>
</comment>
<sequence length="100" mass="11900">MEIKDNKGKVIDRLLSITKEGEKALEELGYPKINDEKKTLSDEIKRYDRLEANDVFLLNFLTVKEHLKEYVDWVELKTNLIINNPQYREKAKEIFGERLM</sequence>
<reference evidence="1" key="1">
    <citation type="journal article" date="2014" name="Front. Microbiol.">
        <title>High frequency of phylogenetically diverse reductive dehalogenase-homologous genes in deep subseafloor sedimentary metagenomes.</title>
        <authorList>
            <person name="Kawai M."/>
            <person name="Futagami T."/>
            <person name="Toyoda A."/>
            <person name="Takaki Y."/>
            <person name="Nishi S."/>
            <person name="Hori S."/>
            <person name="Arai W."/>
            <person name="Tsubouchi T."/>
            <person name="Morono Y."/>
            <person name="Uchiyama I."/>
            <person name="Ito T."/>
            <person name="Fujiyama A."/>
            <person name="Inagaki F."/>
            <person name="Takami H."/>
        </authorList>
    </citation>
    <scope>NUCLEOTIDE SEQUENCE</scope>
    <source>
        <strain evidence="1">Expedition CK06-06</strain>
    </source>
</reference>
<gene>
    <name evidence="1" type="ORF">S01H1_08413</name>
</gene>
<organism evidence="1">
    <name type="scientific">marine sediment metagenome</name>
    <dbReference type="NCBI Taxonomy" id="412755"/>
    <lineage>
        <taxon>unclassified sequences</taxon>
        <taxon>metagenomes</taxon>
        <taxon>ecological metagenomes</taxon>
    </lineage>
</organism>
<proteinExistence type="predicted"/>
<evidence type="ECO:0000313" key="1">
    <source>
        <dbReference type="EMBL" id="GAF76283.1"/>
    </source>
</evidence>
<dbReference type="AlphaFoldDB" id="X0S5D9"/>
<name>X0S5D9_9ZZZZ</name>
<protein>
    <submittedName>
        <fullName evidence="1">Uncharacterized protein</fullName>
    </submittedName>
</protein>
<dbReference type="EMBL" id="BARS01004316">
    <property type="protein sequence ID" value="GAF76283.1"/>
    <property type="molecule type" value="Genomic_DNA"/>
</dbReference>
<accession>X0S5D9</accession>